<dbReference type="AlphaFoldDB" id="A0AAV1CB93"/>
<dbReference type="GO" id="GO:0008080">
    <property type="term" value="F:N-acetyltransferase activity"/>
    <property type="evidence" value="ECO:0007669"/>
    <property type="project" value="TreeGrafter"/>
</dbReference>
<dbReference type="Pfam" id="PF00583">
    <property type="entry name" value="Acetyltransf_1"/>
    <property type="match status" value="1"/>
</dbReference>
<sequence>MAVATAAAYGGYVPSKFLHPPLKITCKRSPTPPLYISTDSSHVDLRHLQELYALCNHSCHRFPNFDSHGRVEPVDNNKLRTALVNSSVVVSVFTKPEFISNLPSSAELVIESMGIGGKWIQKVIMPVTPDNGRLVGFGRAVSDLGLTASIHDVMVIPALRGRGIGRRIVQKIIRLLASREVYDISALCSDQERLFFTACGFGDDILNSTTMMYTGASSCPEAEQMVVYAGKRILSFPPSRE</sequence>
<evidence type="ECO:0000313" key="2">
    <source>
        <dbReference type="EMBL" id="CAI9091929.1"/>
    </source>
</evidence>
<reference evidence="2" key="1">
    <citation type="submission" date="2023-03" db="EMBL/GenBank/DDBJ databases">
        <authorList>
            <person name="Julca I."/>
        </authorList>
    </citation>
    <scope>NUCLEOTIDE SEQUENCE</scope>
</reference>
<keyword evidence="3" id="KW-1185">Reference proteome</keyword>
<proteinExistence type="predicted"/>
<evidence type="ECO:0000313" key="3">
    <source>
        <dbReference type="Proteomes" id="UP001161247"/>
    </source>
</evidence>
<dbReference type="Gene3D" id="3.40.630.30">
    <property type="match status" value="1"/>
</dbReference>
<dbReference type="PROSITE" id="PS51186">
    <property type="entry name" value="GNAT"/>
    <property type="match status" value="1"/>
</dbReference>
<evidence type="ECO:0000259" key="1">
    <source>
        <dbReference type="PROSITE" id="PS51186"/>
    </source>
</evidence>
<gene>
    <name evidence="2" type="ORF">OLC1_LOCUS3729</name>
</gene>
<feature type="domain" description="N-acetyltransferase" evidence="1">
    <location>
        <begin position="88"/>
        <end position="230"/>
    </location>
</feature>
<name>A0AAV1CB93_OLDCO</name>
<dbReference type="InterPro" id="IPR039143">
    <property type="entry name" value="GNPNAT1-like"/>
</dbReference>
<dbReference type="SUPFAM" id="SSF55729">
    <property type="entry name" value="Acyl-CoA N-acyltransferases (Nat)"/>
    <property type="match status" value="1"/>
</dbReference>
<protein>
    <submittedName>
        <fullName evidence="2">OLC1v1027050C1</fullName>
    </submittedName>
</protein>
<dbReference type="PANTHER" id="PTHR13355">
    <property type="entry name" value="GLUCOSAMINE 6-PHOSPHATE N-ACETYLTRANSFERASE"/>
    <property type="match status" value="1"/>
</dbReference>
<organism evidence="2 3">
    <name type="scientific">Oldenlandia corymbosa var. corymbosa</name>
    <dbReference type="NCBI Taxonomy" id="529605"/>
    <lineage>
        <taxon>Eukaryota</taxon>
        <taxon>Viridiplantae</taxon>
        <taxon>Streptophyta</taxon>
        <taxon>Embryophyta</taxon>
        <taxon>Tracheophyta</taxon>
        <taxon>Spermatophyta</taxon>
        <taxon>Magnoliopsida</taxon>
        <taxon>eudicotyledons</taxon>
        <taxon>Gunneridae</taxon>
        <taxon>Pentapetalae</taxon>
        <taxon>asterids</taxon>
        <taxon>lamiids</taxon>
        <taxon>Gentianales</taxon>
        <taxon>Rubiaceae</taxon>
        <taxon>Rubioideae</taxon>
        <taxon>Spermacoceae</taxon>
        <taxon>Hedyotis-Oldenlandia complex</taxon>
        <taxon>Oldenlandia</taxon>
    </lineage>
</organism>
<dbReference type="PANTHER" id="PTHR13355:SF15">
    <property type="entry name" value="GCN5-RELATED N-ACETYLTRANSFERASE 3, CHLOROPLASTIC"/>
    <property type="match status" value="1"/>
</dbReference>
<dbReference type="CDD" id="cd04301">
    <property type="entry name" value="NAT_SF"/>
    <property type="match status" value="1"/>
</dbReference>
<dbReference type="Proteomes" id="UP001161247">
    <property type="component" value="Chromosome 1"/>
</dbReference>
<dbReference type="InterPro" id="IPR016181">
    <property type="entry name" value="Acyl_CoA_acyltransferase"/>
</dbReference>
<dbReference type="InterPro" id="IPR000182">
    <property type="entry name" value="GNAT_dom"/>
</dbReference>
<dbReference type="EMBL" id="OX459118">
    <property type="protein sequence ID" value="CAI9091929.1"/>
    <property type="molecule type" value="Genomic_DNA"/>
</dbReference>
<accession>A0AAV1CB93</accession>